<dbReference type="Proteomes" id="UP000325577">
    <property type="component" value="Linkage Group LG13"/>
</dbReference>
<evidence type="ECO:0000256" key="1">
    <source>
        <dbReference type="ARBA" id="ARBA00004141"/>
    </source>
</evidence>
<gene>
    <name evidence="11" type="ORF">F0562_024386</name>
</gene>
<dbReference type="InterPro" id="IPR050794">
    <property type="entry name" value="CPA2_transporter"/>
</dbReference>
<evidence type="ECO:0000256" key="3">
    <source>
        <dbReference type="ARBA" id="ARBA00022538"/>
    </source>
</evidence>
<reference evidence="11 12" key="1">
    <citation type="submission" date="2019-09" db="EMBL/GenBank/DDBJ databases">
        <title>A chromosome-level genome assembly of the Chinese tupelo Nyssa sinensis.</title>
        <authorList>
            <person name="Yang X."/>
            <person name="Kang M."/>
            <person name="Yang Y."/>
            <person name="Xiong H."/>
            <person name="Wang M."/>
            <person name="Zhang Z."/>
            <person name="Wang Z."/>
            <person name="Wu H."/>
            <person name="Ma T."/>
            <person name="Liu J."/>
            <person name="Xi Z."/>
        </authorList>
    </citation>
    <scope>NUCLEOTIDE SEQUENCE [LARGE SCALE GENOMIC DNA]</scope>
    <source>
        <strain evidence="11">J267</strain>
        <tissue evidence="11">Leaf</tissue>
    </source>
</reference>
<evidence type="ECO:0000256" key="8">
    <source>
        <dbReference type="ARBA" id="ARBA00023136"/>
    </source>
</evidence>
<evidence type="ECO:0000256" key="4">
    <source>
        <dbReference type="ARBA" id="ARBA00022692"/>
    </source>
</evidence>
<comment type="subcellular location">
    <subcellularLocation>
        <location evidence="1">Membrane</location>
        <topology evidence="1">Multi-pass membrane protein</topology>
    </subcellularLocation>
</comment>
<evidence type="ECO:0000256" key="6">
    <source>
        <dbReference type="ARBA" id="ARBA00022989"/>
    </source>
</evidence>
<keyword evidence="2" id="KW-0813">Transport</keyword>
<organism evidence="11 12">
    <name type="scientific">Nyssa sinensis</name>
    <dbReference type="NCBI Taxonomy" id="561372"/>
    <lineage>
        <taxon>Eukaryota</taxon>
        <taxon>Viridiplantae</taxon>
        <taxon>Streptophyta</taxon>
        <taxon>Embryophyta</taxon>
        <taxon>Tracheophyta</taxon>
        <taxon>Spermatophyta</taxon>
        <taxon>Magnoliopsida</taxon>
        <taxon>eudicotyledons</taxon>
        <taxon>Gunneridae</taxon>
        <taxon>Pentapetalae</taxon>
        <taxon>asterids</taxon>
        <taxon>Cornales</taxon>
        <taxon>Nyssaceae</taxon>
        <taxon>Nyssa</taxon>
    </lineage>
</organism>
<evidence type="ECO:0000256" key="7">
    <source>
        <dbReference type="ARBA" id="ARBA00023065"/>
    </source>
</evidence>
<proteinExistence type="inferred from homology"/>
<dbReference type="OrthoDB" id="2687058at2759"/>
<protein>
    <recommendedName>
        <fullName evidence="10">Cation/H+ exchanger transmembrane domain-containing protein</fullName>
    </recommendedName>
</protein>
<dbReference type="GO" id="GO:0006885">
    <property type="term" value="P:regulation of pH"/>
    <property type="evidence" value="ECO:0007669"/>
    <property type="project" value="TreeGrafter"/>
</dbReference>
<evidence type="ECO:0000313" key="11">
    <source>
        <dbReference type="EMBL" id="KAA8540695.1"/>
    </source>
</evidence>
<name>A0A5J5BBW9_9ASTE</name>
<evidence type="ECO:0000256" key="2">
    <source>
        <dbReference type="ARBA" id="ARBA00022448"/>
    </source>
</evidence>
<evidence type="ECO:0000256" key="9">
    <source>
        <dbReference type="ARBA" id="ARBA00038341"/>
    </source>
</evidence>
<dbReference type="GO" id="GO:0016020">
    <property type="term" value="C:membrane"/>
    <property type="evidence" value="ECO:0007669"/>
    <property type="project" value="UniProtKB-SubCell"/>
</dbReference>
<keyword evidence="8" id="KW-0472">Membrane</keyword>
<dbReference type="InterPro" id="IPR038770">
    <property type="entry name" value="Na+/solute_symporter_sf"/>
</dbReference>
<dbReference type="Pfam" id="PF00999">
    <property type="entry name" value="Na_H_Exchanger"/>
    <property type="match status" value="1"/>
</dbReference>
<evidence type="ECO:0000256" key="5">
    <source>
        <dbReference type="ARBA" id="ARBA00022958"/>
    </source>
</evidence>
<dbReference type="GO" id="GO:1902600">
    <property type="term" value="P:proton transmembrane transport"/>
    <property type="evidence" value="ECO:0007669"/>
    <property type="project" value="InterPro"/>
</dbReference>
<keyword evidence="7" id="KW-0406">Ion transport</keyword>
<feature type="domain" description="Cation/H+ exchanger transmembrane" evidence="10">
    <location>
        <begin position="2"/>
        <end position="58"/>
    </location>
</feature>
<keyword evidence="3" id="KW-0633">Potassium transport</keyword>
<accession>A0A5J5BBW9</accession>
<dbReference type="GO" id="GO:0006813">
    <property type="term" value="P:potassium ion transport"/>
    <property type="evidence" value="ECO:0007669"/>
    <property type="project" value="UniProtKB-KW"/>
</dbReference>
<dbReference type="AlphaFoldDB" id="A0A5J5BBW9"/>
<sequence length="200" mass="22173">MVVALSITAFPVLARILAELKLLTTQLGETAMAAAAFNDVVAWILLALAIALTGNGGRWAPQEPLDVPMDSPLRRCFCCLHDGCKPAGHEMGRLIERIEDFASGLLLPLYFASTWLKTDVAKIRGPEAWGLLGAGYLDGLCRKDYRDVFCGEAMYVSDKRVVNAWSANEYQRCGEAHCSQHRQGERRLVMRILAFSYVYC</sequence>
<keyword evidence="5" id="KW-0630">Potassium</keyword>
<dbReference type="GO" id="GO:0012505">
    <property type="term" value="C:endomembrane system"/>
    <property type="evidence" value="ECO:0007669"/>
    <property type="project" value="TreeGrafter"/>
</dbReference>
<keyword evidence="4" id="KW-0812">Transmembrane</keyword>
<keyword evidence="6" id="KW-1133">Transmembrane helix</keyword>
<dbReference type="PANTHER" id="PTHR32468">
    <property type="entry name" value="CATION/H + ANTIPORTER"/>
    <property type="match status" value="1"/>
</dbReference>
<comment type="similarity">
    <text evidence="9">Belongs to the monovalent cation:proton antiporter 2 (CPA2) transporter (TC 2.A.37) family. CHX (TC 2.A.37.4) subfamily.</text>
</comment>
<dbReference type="GO" id="GO:0015297">
    <property type="term" value="F:antiporter activity"/>
    <property type="evidence" value="ECO:0007669"/>
    <property type="project" value="InterPro"/>
</dbReference>
<dbReference type="PANTHER" id="PTHR32468:SF0">
    <property type="entry name" value="K(+)_H(+) ANTIPORTER 1"/>
    <property type="match status" value="1"/>
</dbReference>
<dbReference type="InterPro" id="IPR006153">
    <property type="entry name" value="Cation/H_exchanger_TM"/>
</dbReference>
<keyword evidence="12" id="KW-1185">Reference proteome</keyword>
<evidence type="ECO:0000259" key="10">
    <source>
        <dbReference type="Pfam" id="PF00999"/>
    </source>
</evidence>
<dbReference type="EMBL" id="CM018036">
    <property type="protein sequence ID" value="KAA8540695.1"/>
    <property type="molecule type" value="Genomic_DNA"/>
</dbReference>
<evidence type="ECO:0000313" key="12">
    <source>
        <dbReference type="Proteomes" id="UP000325577"/>
    </source>
</evidence>
<dbReference type="Gene3D" id="1.20.1530.20">
    <property type="match status" value="1"/>
</dbReference>